<reference evidence="1 2" key="1">
    <citation type="journal article" date="2014" name="Nat. Genet.">
        <title>Genome sequence of the hot pepper provides insights into the evolution of pungency in Capsicum species.</title>
        <authorList>
            <person name="Kim S."/>
            <person name="Park M."/>
            <person name="Yeom S.I."/>
            <person name="Kim Y.M."/>
            <person name="Lee J.M."/>
            <person name="Lee H.A."/>
            <person name="Seo E."/>
            <person name="Choi J."/>
            <person name="Cheong K."/>
            <person name="Kim K.T."/>
            <person name="Jung K."/>
            <person name="Lee G.W."/>
            <person name="Oh S.K."/>
            <person name="Bae C."/>
            <person name="Kim S.B."/>
            <person name="Lee H.Y."/>
            <person name="Kim S.Y."/>
            <person name="Kim M.S."/>
            <person name="Kang B.C."/>
            <person name="Jo Y.D."/>
            <person name="Yang H.B."/>
            <person name="Jeong H.J."/>
            <person name="Kang W.H."/>
            <person name="Kwon J.K."/>
            <person name="Shin C."/>
            <person name="Lim J.Y."/>
            <person name="Park J.H."/>
            <person name="Huh J.H."/>
            <person name="Kim J.S."/>
            <person name="Kim B.D."/>
            <person name="Cohen O."/>
            <person name="Paran I."/>
            <person name="Suh M.C."/>
            <person name="Lee S.B."/>
            <person name="Kim Y.K."/>
            <person name="Shin Y."/>
            <person name="Noh S.J."/>
            <person name="Park J."/>
            <person name="Seo Y.S."/>
            <person name="Kwon S.Y."/>
            <person name="Kim H.A."/>
            <person name="Park J.M."/>
            <person name="Kim H.J."/>
            <person name="Choi S.B."/>
            <person name="Bosland P.W."/>
            <person name="Reeves G."/>
            <person name="Jo S.H."/>
            <person name="Lee B.W."/>
            <person name="Cho H.T."/>
            <person name="Choi H.S."/>
            <person name="Lee M.S."/>
            <person name="Yu Y."/>
            <person name="Do Choi Y."/>
            <person name="Park B.S."/>
            <person name="van Deynze A."/>
            <person name="Ashrafi H."/>
            <person name="Hill T."/>
            <person name="Kim W.T."/>
            <person name="Pai H.S."/>
            <person name="Ahn H.K."/>
            <person name="Yeam I."/>
            <person name="Giovannoni J.J."/>
            <person name="Rose J.K."/>
            <person name="Sorensen I."/>
            <person name="Lee S.J."/>
            <person name="Kim R.W."/>
            <person name="Choi I.Y."/>
            <person name="Choi B.S."/>
            <person name="Lim J.S."/>
            <person name="Lee Y.H."/>
            <person name="Choi D."/>
        </authorList>
    </citation>
    <scope>NUCLEOTIDE SEQUENCE [LARGE SCALE GENOMIC DNA]</scope>
    <source>
        <strain evidence="2">cv. CM334</strain>
    </source>
</reference>
<dbReference type="GO" id="GO:0005739">
    <property type="term" value="C:mitochondrion"/>
    <property type="evidence" value="ECO:0007669"/>
    <property type="project" value="EnsemblPlants"/>
</dbReference>
<dbReference type="EMBL" id="AYRZ02000010">
    <property type="protein sequence ID" value="PHT69966.1"/>
    <property type="molecule type" value="Genomic_DNA"/>
</dbReference>
<proteinExistence type="predicted"/>
<dbReference type="GO" id="GO:0045271">
    <property type="term" value="C:respiratory chain complex I"/>
    <property type="evidence" value="ECO:0007669"/>
    <property type="project" value="EnsemblPlants"/>
</dbReference>
<dbReference type="AlphaFoldDB" id="A0A2G2YJP5"/>
<dbReference type="PANTHER" id="PTHR36052:SF1">
    <property type="entry name" value="EXCITATORY AMINO ACID TRANSPORTER"/>
    <property type="match status" value="1"/>
</dbReference>
<protein>
    <submittedName>
        <fullName evidence="1">Uncharacterized protein</fullName>
    </submittedName>
</protein>
<name>A0A2G2YJP5_CAPAN</name>
<comment type="caution">
    <text evidence="1">The sequence shown here is derived from an EMBL/GenBank/DDBJ whole genome shotgun (WGS) entry which is preliminary data.</text>
</comment>
<accession>A0A2G2YJP5</accession>
<evidence type="ECO:0000313" key="1">
    <source>
        <dbReference type="EMBL" id="PHT69966.1"/>
    </source>
</evidence>
<gene>
    <name evidence="1" type="ORF">T459_25070</name>
</gene>
<reference evidence="1 2" key="2">
    <citation type="journal article" date="2017" name="Genome Biol.">
        <title>New reference genome sequences of hot pepper reveal the massive evolution of plant disease-resistance genes by retroduplication.</title>
        <authorList>
            <person name="Kim S."/>
            <person name="Park J."/>
            <person name="Yeom S.I."/>
            <person name="Kim Y.M."/>
            <person name="Seo E."/>
            <person name="Kim K.T."/>
            <person name="Kim M.S."/>
            <person name="Lee J.M."/>
            <person name="Cheong K."/>
            <person name="Shin H.S."/>
            <person name="Kim S.B."/>
            <person name="Han K."/>
            <person name="Lee J."/>
            <person name="Park M."/>
            <person name="Lee H.A."/>
            <person name="Lee H.Y."/>
            <person name="Lee Y."/>
            <person name="Oh S."/>
            <person name="Lee J.H."/>
            <person name="Choi E."/>
            <person name="Choi E."/>
            <person name="Lee S.E."/>
            <person name="Jeon J."/>
            <person name="Kim H."/>
            <person name="Choi G."/>
            <person name="Song H."/>
            <person name="Lee J."/>
            <person name="Lee S.C."/>
            <person name="Kwon J.K."/>
            <person name="Lee H.Y."/>
            <person name="Koo N."/>
            <person name="Hong Y."/>
            <person name="Kim R.W."/>
            <person name="Kang W.H."/>
            <person name="Huh J.H."/>
            <person name="Kang B.C."/>
            <person name="Yang T.J."/>
            <person name="Lee Y.H."/>
            <person name="Bennetzen J.L."/>
            <person name="Choi D."/>
        </authorList>
    </citation>
    <scope>NUCLEOTIDE SEQUENCE [LARGE SCALE GENOMIC DNA]</scope>
    <source>
        <strain evidence="2">cv. CM334</strain>
    </source>
</reference>
<keyword evidence="2" id="KW-1185">Reference proteome</keyword>
<sequence>MPLTATMVGAILGFGTQVYSNALRKLPIMRHPWEHLLGIGIGVVAVNQFVKWEVKCNEDLNKLLEKSKHANERRYFGKFSSIPLLSFTLFSIGF</sequence>
<dbReference type="STRING" id="4072.A0A2G2YJP5"/>
<dbReference type="PANTHER" id="PTHR36052">
    <property type="entry name" value="EXCITATORY AMINO ACID TRANSPORTER"/>
    <property type="match status" value="1"/>
</dbReference>
<dbReference type="Gramene" id="PHT69966">
    <property type="protein sequence ID" value="PHT69966"/>
    <property type="gene ID" value="T459_25070"/>
</dbReference>
<organism evidence="1 2">
    <name type="scientific">Capsicum annuum</name>
    <name type="common">Capsicum pepper</name>
    <dbReference type="NCBI Taxonomy" id="4072"/>
    <lineage>
        <taxon>Eukaryota</taxon>
        <taxon>Viridiplantae</taxon>
        <taxon>Streptophyta</taxon>
        <taxon>Embryophyta</taxon>
        <taxon>Tracheophyta</taxon>
        <taxon>Spermatophyta</taxon>
        <taxon>Magnoliopsida</taxon>
        <taxon>eudicotyledons</taxon>
        <taxon>Gunneridae</taxon>
        <taxon>Pentapetalae</taxon>
        <taxon>asterids</taxon>
        <taxon>lamiids</taxon>
        <taxon>Solanales</taxon>
        <taxon>Solanaceae</taxon>
        <taxon>Solanoideae</taxon>
        <taxon>Capsiceae</taxon>
        <taxon>Capsicum</taxon>
    </lineage>
</organism>
<dbReference type="Proteomes" id="UP000222542">
    <property type="component" value="Unassembled WGS sequence"/>
</dbReference>
<evidence type="ECO:0000313" key="2">
    <source>
        <dbReference type="Proteomes" id="UP000222542"/>
    </source>
</evidence>
<dbReference type="OMA" id="WEAQVER"/>